<evidence type="ECO:0000313" key="4">
    <source>
        <dbReference type="Proteomes" id="UP000813824"/>
    </source>
</evidence>
<reference evidence="3" key="1">
    <citation type="journal article" date="2021" name="New Phytol.">
        <title>Evolutionary innovations through gain and loss of genes in the ectomycorrhizal Boletales.</title>
        <authorList>
            <person name="Wu G."/>
            <person name="Miyauchi S."/>
            <person name="Morin E."/>
            <person name="Kuo A."/>
            <person name="Drula E."/>
            <person name="Varga T."/>
            <person name="Kohler A."/>
            <person name="Feng B."/>
            <person name="Cao Y."/>
            <person name="Lipzen A."/>
            <person name="Daum C."/>
            <person name="Hundley H."/>
            <person name="Pangilinan J."/>
            <person name="Johnson J."/>
            <person name="Barry K."/>
            <person name="LaButti K."/>
            <person name="Ng V."/>
            <person name="Ahrendt S."/>
            <person name="Min B."/>
            <person name="Choi I.G."/>
            <person name="Park H."/>
            <person name="Plett J.M."/>
            <person name="Magnuson J."/>
            <person name="Spatafora J.W."/>
            <person name="Nagy L.G."/>
            <person name="Henrissat B."/>
            <person name="Grigoriev I.V."/>
            <person name="Yang Z.L."/>
            <person name="Xu J."/>
            <person name="Martin F.M."/>
        </authorList>
    </citation>
    <scope>NUCLEOTIDE SEQUENCE</scope>
    <source>
        <strain evidence="3">KKN 215</strain>
    </source>
</reference>
<organism evidence="3 4">
    <name type="scientific">Cristinia sonorae</name>
    <dbReference type="NCBI Taxonomy" id="1940300"/>
    <lineage>
        <taxon>Eukaryota</taxon>
        <taxon>Fungi</taxon>
        <taxon>Dikarya</taxon>
        <taxon>Basidiomycota</taxon>
        <taxon>Agaricomycotina</taxon>
        <taxon>Agaricomycetes</taxon>
        <taxon>Agaricomycetidae</taxon>
        <taxon>Agaricales</taxon>
        <taxon>Pleurotineae</taxon>
        <taxon>Stephanosporaceae</taxon>
        <taxon>Cristinia</taxon>
    </lineage>
</organism>
<feature type="compositionally biased region" description="Acidic residues" evidence="2">
    <location>
        <begin position="515"/>
        <end position="545"/>
    </location>
</feature>
<dbReference type="OrthoDB" id="25987at2759"/>
<protein>
    <recommendedName>
        <fullName evidence="5">Asteroid domain-containing protein</fullName>
    </recommendedName>
</protein>
<dbReference type="SUPFAM" id="SSF88723">
    <property type="entry name" value="PIN domain-like"/>
    <property type="match status" value="1"/>
</dbReference>
<dbReference type="PANTHER" id="PTHR15665:SF1">
    <property type="entry name" value="PROTEIN ASTEROID HOMOLOG 1"/>
    <property type="match status" value="1"/>
</dbReference>
<name>A0A8K0UHI9_9AGAR</name>
<dbReference type="InterPro" id="IPR029060">
    <property type="entry name" value="PIN-like_dom_sf"/>
</dbReference>
<comment type="similarity">
    <text evidence="1">Belongs to the asteroid family.</text>
</comment>
<dbReference type="Proteomes" id="UP000813824">
    <property type="component" value="Unassembled WGS sequence"/>
</dbReference>
<dbReference type="PANTHER" id="PTHR15665">
    <property type="entry name" value="ASTEROID PROTEIN"/>
    <property type="match status" value="1"/>
</dbReference>
<proteinExistence type="inferred from homology"/>
<dbReference type="Gene3D" id="3.40.50.1010">
    <property type="entry name" value="5'-nuclease"/>
    <property type="match status" value="1"/>
</dbReference>
<accession>A0A8K0UHI9</accession>
<evidence type="ECO:0008006" key="5">
    <source>
        <dbReference type="Google" id="ProtNLM"/>
    </source>
</evidence>
<comment type="caution">
    <text evidence="3">The sequence shown here is derived from an EMBL/GenBank/DDBJ whole genome shotgun (WGS) entry which is preliminary data.</text>
</comment>
<dbReference type="InterPro" id="IPR026832">
    <property type="entry name" value="Asteroid"/>
</dbReference>
<evidence type="ECO:0000313" key="3">
    <source>
        <dbReference type="EMBL" id="KAH8087872.1"/>
    </source>
</evidence>
<dbReference type="AlphaFoldDB" id="A0A8K0UHI9"/>
<gene>
    <name evidence="3" type="ORF">BXZ70DRAFT_994577</name>
</gene>
<feature type="region of interest" description="Disordered" evidence="2">
    <location>
        <begin position="789"/>
        <end position="810"/>
    </location>
</feature>
<evidence type="ECO:0000256" key="1">
    <source>
        <dbReference type="ARBA" id="ARBA00007398"/>
    </source>
</evidence>
<evidence type="ECO:0000256" key="2">
    <source>
        <dbReference type="SAM" id="MobiDB-lite"/>
    </source>
</evidence>
<keyword evidence="4" id="KW-1185">Reference proteome</keyword>
<sequence>MGVHGLTTYLAEHRKAVSEVREFSYESEYTPIFVVDGWSFIYEVFANDGLPWVYGGEYSQFESLIEDVVYGWLNVHAQLHFVFDGPYPAIKFQTVAARITQTAIQGSLLFFRTSAVSRSRPRFLNETAMLPPLSYMICIRTLKSIVSELEKSGRSQEAGGGGSLHLHFADLEGDPFSIELAARLGGFVIGNDSDFVILNAPGYLGYIPMREMVWSSMTDSSETTPSETTSDEEFQTVVKSKSHKKAYGRDEDTTDGIFPPPGEKLELVVPIYSPAKLAAHLQIPISLLPLLGALVGNDFTRSKKGDNSATLQGTNLEWLFFQRQMPLSQRITRVATTLRSILDAALLATPKGKQKVQVTSVVQLIERAVAKLAVRPIDDLPSGEVERIVERIVDATLQYAIAKTAEDGLWLSPLCPLHDEETCPLTKYLIPPELVTQDESDSEAEPNNTLRDLYVTAYRRGELEPRLLDVLHTGTYWHRVFLEHPDYESVGRSIAGPIHEVIYALLDDALVVPQPEDESEDEEEEEESDEDELVDVVEESDDEDPLAPLRGALQQLDDSVDNVMTDSTSSSPPSTPPTHKQRKVVEYLRRGARLAPEETLIPSLHEIYVHYGIPISPIPIQLRSEADRFTLFLRVLRSDTSSIHSLSSEHLLIALTIRWTLSTIDNRARESNGSKERVRERWTKQEARAFLASFTCIEPSADTKPPIEDRNVQLVSQTLQALLAITRLSQVLLIPHRVPLPSEHYSGLVFHAFLTNTIPVPPDAVPPTLWDACVDDLGDVFLETVRKKRKKDAHGDGPKATQITNGRGKGAARGGMFDILAPAEI</sequence>
<feature type="region of interest" description="Disordered" evidence="2">
    <location>
        <begin position="514"/>
        <end position="546"/>
    </location>
</feature>
<feature type="region of interest" description="Disordered" evidence="2">
    <location>
        <begin position="562"/>
        <end position="582"/>
    </location>
</feature>
<dbReference type="EMBL" id="JAEVFJ010000040">
    <property type="protein sequence ID" value="KAH8087872.1"/>
    <property type="molecule type" value="Genomic_DNA"/>
</dbReference>